<organism evidence="1 2">
    <name type="scientific">Parahaliea mediterranea</name>
    <dbReference type="NCBI Taxonomy" id="651086"/>
    <lineage>
        <taxon>Bacteria</taxon>
        <taxon>Pseudomonadati</taxon>
        <taxon>Pseudomonadota</taxon>
        <taxon>Gammaproteobacteria</taxon>
        <taxon>Cellvibrionales</taxon>
        <taxon>Halieaceae</taxon>
        <taxon>Parahaliea</taxon>
    </lineage>
</organism>
<evidence type="ECO:0008006" key="3">
    <source>
        <dbReference type="Google" id="ProtNLM"/>
    </source>
</evidence>
<accession>A0A939DBM9</accession>
<evidence type="ECO:0000313" key="2">
    <source>
        <dbReference type="Proteomes" id="UP000664303"/>
    </source>
</evidence>
<dbReference type="SUPFAM" id="SSF53756">
    <property type="entry name" value="UDP-Glycosyltransferase/glycogen phosphorylase"/>
    <property type="match status" value="1"/>
</dbReference>
<comment type="caution">
    <text evidence="1">The sequence shown here is derived from an EMBL/GenBank/DDBJ whole genome shotgun (WGS) entry which is preliminary data.</text>
</comment>
<dbReference type="Proteomes" id="UP000664303">
    <property type="component" value="Unassembled WGS sequence"/>
</dbReference>
<dbReference type="AlphaFoldDB" id="A0A939DBM9"/>
<dbReference type="RefSeq" id="WP_206558624.1">
    <property type="nucleotide sequence ID" value="NZ_JAFKCZ010000001.1"/>
</dbReference>
<gene>
    <name evidence="1" type="ORF">JYP50_01200</name>
</gene>
<dbReference type="EMBL" id="JAFKCZ010000001">
    <property type="protein sequence ID" value="MBN7795186.1"/>
    <property type="molecule type" value="Genomic_DNA"/>
</dbReference>
<keyword evidence="2" id="KW-1185">Reference proteome</keyword>
<name>A0A939DBM9_9GAMM</name>
<evidence type="ECO:0000313" key="1">
    <source>
        <dbReference type="EMBL" id="MBN7795186.1"/>
    </source>
</evidence>
<sequence length="429" mass="47234">MGLHWYSPLEVDSSEIARYSAQVLPALAETGELAAVSNGESAGRSLPAWARELSLPPAATSGDQLPVYHIGNHAQHVPIVERALREPGIVVLHDLNLVDLARSYGVARGQPGWWRQMLRLQYGDRCEPLLRESRYSPEAEQALIAGFPLFLPFIANALGVVVHSRIAEDSLEGQYPGRFRLRRMSLPYLAPGRLPARDYSERPLRVLFCGHPGPNRRLEQFIAAWGRMPEPGSLSLELFGNLGNTAMLRAAALEAGVDDWLTFRGFVADAELDEALARAHFALNLRWPSMGEASASQLRYWSAGLPTLVTATGWYDELPAEVVCKIDPEQESAELDRCLAHMVGSATGYAAMGEAGHRRLRSEHAISAYVSGLTRFAGELRDGRLATQYLEHRLVGAIADLCPDTRCAALFERPLRAATDLLRVPEEIT</sequence>
<protein>
    <recommendedName>
        <fullName evidence="3">Glycosyltransferase</fullName>
    </recommendedName>
</protein>
<dbReference type="Gene3D" id="3.40.50.2000">
    <property type="entry name" value="Glycogen Phosphorylase B"/>
    <property type="match status" value="1"/>
</dbReference>
<reference evidence="1" key="1">
    <citation type="submission" date="2021-02" db="EMBL/GenBank/DDBJ databases">
        <title>PHA producing bacteria isolated from coastal sediment in Guangdong, Shenzhen.</title>
        <authorList>
            <person name="Zheng W."/>
            <person name="Yu S."/>
            <person name="Huang Y."/>
        </authorList>
    </citation>
    <scope>NUCLEOTIDE SEQUENCE</scope>
    <source>
        <strain evidence="1">TN14-10</strain>
    </source>
</reference>
<proteinExistence type="predicted"/>